<proteinExistence type="inferred from homology"/>
<feature type="domain" description="Quinate/shikimate 5-dehydrogenase/glutamyl-tRNA reductase" evidence="16">
    <location>
        <begin position="172"/>
        <end position="307"/>
    </location>
</feature>
<feature type="domain" description="Tetrapyrrole biosynthesis glutamyl-tRNA reductase dimerisation" evidence="15">
    <location>
        <begin position="321"/>
        <end position="420"/>
    </location>
</feature>
<evidence type="ECO:0000256" key="13">
    <source>
        <dbReference type="PIRSR" id="PIRSR000445-4"/>
    </source>
</evidence>
<comment type="function">
    <text evidence="9">Catalyzes the NADPH-dependent reduction of glutamyl-tRNA(Glu) to glutamate 1-semialdehyde (GSA).</text>
</comment>
<dbReference type="Pfam" id="PF05201">
    <property type="entry name" value="GlutR_N"/>
    <property type="match status" value="1"/>
</dbReference>
<feature type="site" description="Important for activity" evidence="9 13">
    <location>
        <position position="100"/>
    </location>
</feature>
<dbReference type="EC" id="1.2.1.70" evidence="3 9"/>
<keyword evidence="6 9" id="KW-0627">Porphyrin biosynthesis</keyword>
<dbReference type="Gene3D" id="3.30.460.30">
    <property type="entry name" value="Glutamyl-tRNA reductase, N-terminal domain"/>
    <property type="match status" value="1"/>
</dbReference>
<dbReference type="FunFam" id="3.40.50.720:FF:000031">
    <property type="entry name" value="Glutamyl-tRNA reductase"/>
    <property type="match status" value="1"/>
</dbReference>
<dbReference type="KEGG" id="dog:HP555_05895"/>
<evidence type="ECO:0000256" key="7">
    <source>
        <dbReference type="ARBA" id="ARBA00047464"/>
    </source>
</evidence>
<feature type="binding site" evidence="9 11">
    <location>
        <position position="110"/>
    </location>
    <ligand>
        <name>substrate</name>
    </ligand>
</feature>
<feature type="domain" description="Glutamyl-tRNA reductase N-terminal" evidence="17">
    <location>
        <begin position="9"/>
        <end position="157"/>
    </location>
</feature>
<comment type="similarity">
    <text evidence="2 9 14">Belongs to the glutamyl-tRNA reductase family.</text>
</comment>
<evidence type="ECO:0000256" key="2">
    <source>
        <dbReference type="ARBA" id="ARBA00005916"/>
    </source>
</evidence>
<dbReference type="GO" id="GO:0008883">
    <property type="term" value="F:glutamyl-tRNA reductase activity"/>
    <property type="evidence" value="ECO:0007669"/>
    <property type="project" value="UniProtKB-UniRule"/>
</dbReference>
<evidence type="ECO:0000256" key="10">
    <source>
        <dbReference type="PIRSR" id="PIRSR000445-1"/>
    </source>
</evidence>
<dbReference type="PANTHER" id="PTHR43013:SF1">
    <property type="entry name" value="GLUTAMYL-TRNA REDUCTASE"/>
    <property type="match status" value="1"/>
</dbReference>
<dbReference type="UniPathway" id="UPA00251">
    <property type="reaction ID" value="UER00316"/>
</dbReference>
<comment type="pathway">
    <text evidence="1 9 14">Porphyrin-containing compound metabolism; protoporphyrin-IX biosynthesis; 5-aminolevulinate from L-glutamyl-tRNA(Glu): step 1/2.</text>
</comment>
<evidence type="ECO:0000256" key="12">
    <source>
        <dbReference type="PIRSR" id="PIRSR000445-3"/>
    </source>
</evidence>
<reference evidence="18 19" key="1">
    <citation type="submission" date="2020-05" db="EMBL/GenBank/DDBJ databases">
        <title>Complete genome of Desulfobulbus oligotrophicus.</title>
        <authorList>
            <person name="Podar M."/>
        </authorList>
    </citation>
    <scope>NUCLEOTIDE SEQUENCE [LARGE SCALE GENOMIC DNA]</scope>
    <source>
        <strain evidence="18 19">Prop6</strain>
    </source>
</reference>
<evidence type="ECO:0000256" key="5">
    <source>
        <dbReference type="ARBA" id="ARBA00023002"/>
    </source>
</evidence>
<dbReference type="InterPro" id="IPR036291">
    <property type="entry name" value="NAD(P)-bd_dom_sf"/>
</dbReference>
<feature type="binding site" evidence="9 12">
    <location>
        <begin position="190"/>
        <end position="195"/>
    </location>
    <ligand>
        <name>NADP(+)</name>
        <dbReference type="ChEBI" id="CHEBI:58349"/>
    </ligand>
</feature>
<keyword evidence="5 9" id="KW-0560">Oxidoreductase</keyword>
<dbReference type="InterPro" id="IPR036453">
    <property type="entry name" value="GluRdtase_dimer_dom_sf"/>
</dbReference>
<dbReference type="InterPro" id="IPR018214">
    <property type="entry name" value="GluRdtase_CS"/>
</dbReference>
<comment type="domain">
    <text evidence="9">Possesses an unusual extended V-shaped dimeric structure with each monomer consisting of three distinct domains arranged along a curved 'spinal' alpha-helix. The N-terminal catalytic domain specifically recognizes the glutamate moiety of the substrate. The second domain is the NADPH-binding domain, and the third C-terminal domain is responsible for dimerization.</text>
</comment>
<dbReference type="AlphaFoldDB" id="A0A7T5VCL5"/>
<sequence length="431" mass="48718">MSRDAIVLLGVNHKKTPLAVREKLALSAGYEEPLRALGQLNLIREYYLLSTCNRVEVLFTCQHVEQAQQLVMATLFGSSITGDELARYVYRYENIEAVEHLFLVAASLDSMIVGEAQILGQLKEAYRHAARMKTTGFVLNKLLHKSFSVAKRVRTETRIGAHAVSISYAAVELARKIFGELAGKKVMLVGAGEMAELAAEHLVGQGVEEVVVANRTLQRAVNLARCYNGRAVSLEELVCQLLHVDIIISSTGSPDLILTKADVRSVMRERRNRPLFFIDIAVPRDLDPAINTLDNVYLYDVDDLMHVVEMNKTERDKEAIKAQRIIAEEKLKFDKWLTNIESTPTIVQLRSTIEQHIRYEVEKTMGRMEDMDASTQQSLEKMIGAITGKVLYPPLHFLKSESHRSNLPERIKTVRELFLLDRQNNDDQEMS</sequence>
<dbReference type="SUPFAM" id="SSF69075">
    <property type="entry name" value="Glutamyl tRNA-reductase dimerization domain"/>
    <property type="match status" value="1"/>
</dbReference>
<evidence type="ECO:0000256" key="4">
    <source>
        <dbReference type="ARBA" id="ARBA00022857"/>
    </source>
</evidence>
<dbReference type="PANTHER" id="PTHR43013">
    <property type="entry name" value="GLUTAMYL-TRNA REDUCTASE"/>
    <property type="match status" value="1"/>
</dbReference>
<dbReference type="SUPFAM" id="SSF51735">
    <property type="entry name" value="NAD(P)-binding Rossmann-fold domains"/>
    <property type="match status" value="1"/>
</dbReference>
<feature type="active site" description="Nucleophile" evidence="9 10">
    <location>
        <position position="52"/>
    </location>
</feature>
<evidence type="ECO:0000256" key="14">
    <source>
        <dbReference type="RuleBase" id="RU000584"/>
    </source>
</evidence>
<dbReference type="InterPro" id="IPR006151">
    <property type="entry name" value="Shikm_DH/Glu-tRNA_Rdtase"/>
</dbReference>
<gene>
    <name evidence="9" type="primary">hemA</name>
    <name evidence="18" type="ORF">HP555_05895</name>
</gene>
<keyword evidence="4 9" id="KW-0521">NADP</keyword>
<comment type="miscellaneous">
    <text evidence="9">During catalysis, the active site Cys acts as a nucleophile attacking the alpha-carbonyl group of tRNA-bound glutamate with the formation of a thioester intermediate between enzyme and glutamate, and the concomitant release of tRNA(Glu). The thioester intermediate is finally reduced by direct hydride transfer from NADPH, to form the product GSA.</text>
</comment>
<dbReference type="RefSeq" id="WP_199264251.1">
    <property type="nucleotide sequence ID" value="NZ_CP054140.1"/>
</dbReference>
<dbReference type="Proteomes" id="UP000596092">
    <property type="component" value="Chromosome"/>
</dbReference>
<dbReference type="GO" id="GO:0050661">
    <property type="term" value="F:NADP binding"/>
    <property type="evidence" value="ECO:0007669"/>
    <property type="project" value="InterPro"/>
</dbReference>
<evidence type="ECO:0000313" key="19">
    <source>
        <dbReference type="Proteomes" id="UP000596092"/>
    </source>
</evidence>
<dbReference type="CDD" id="cd05213">
    <property type="entry name" value="NAD_bind_Glutamyl_tRNA_reduct"/>
    <property type="match status" value="1"/>
</dbReference>
<evidence type="ECO:0000259" key="15">
    <source>
        <dbReference type="Pfam" id="PF00745"/>
    </source>
</evidence>
<evidence type="ECO:0000313" key="18">
    <source>
        <dbReference type="EMBL" id="QQG65430.1"/>
    </source>
</evidence>
<name>A0A7T5VCL5_9BACT</name>
<dbReference type="InterPro" id="IPR000343">
    <property type="entry name" value="4pyrrol_synth_GluRdtase"/>
</dbReference>
<feature type="binding site" evidence="9 11">
    <location>
        <position position="121"/>
    </location>
    <ligand>
        <name>substrate</name>
    </ligand>
</feature>
<dbReference type="EMBL" id="CP054140">
    <property type="protein sequence ID" value="QQG65430.1"/>
    <property type="molecule type" value="Genomic_DNA"/>
</dbReference>
<dbReference type="Pfam" id="PF01488">
    <property type="entry name" value="Shikimate_DH"/>
    <property type="match status" value="1"/>
</dbReference>
<accession>A0A7T5VCL5</accession>
<dbReference type="NCBIfam" id="TIGR01035">
    <property type="entry name" value="hemA"/>
    <property type="match status" value="1"/>
</dbReference>
<dbReference type="GO" id="GO:0019353">
    <property type="term" value="P:protoporphyrinogen IX biosynthetic process from glutamate"/>
    <property type="evidence" value="ECO:0007669"/>
    <property type="project" value="TreeGrafter"/>
</dbReference>
<evidence type="ECO:0000259" key="16">
    <source>
        <dbReference type="Pfam" id="PF01488"/>
    </source>
</evidence>
<feature type="binding site" evidence="9 11">
    <location>
        <begin position="51"/>
        <end position="54"/>
    </location>
    <ligand>
        <name>substrate</name>
    </ligand>
</feature>
<organism evidence="18 19">
    <name type="scientific">Desulfobulbus oligotrophicus</name>
    <dbReference type="NCBI Taxonomy" id="1909699"/>
    <lineage>
        <taxon>Bacteria</taxon>
        <taxon>Pseudomonadati</taxon>
        <taxon>Thermodesulfobacteriota</taxon>
        <taxon>Desulfobulbia</taxon>
        <taxon>Desulfobulbales</taxon>
        <taxon>Desulfobulbaceae</taxon>
        <taxon>Desulfobulbus</taxon>
    </lineage>
</organism>
<evidence type="ECO:0000256" key="9">
    <source>
        <dbReference type="HAMAP-Rule" id="MF_00087"/>
    </source>
</evidence>
<evidence type="ECO:0000256" key="11">
    <source>
        <dbReference type="PIRSR" id="PIRSR000445-2"/>
    </source>
</evidence>
<evidence type="ECO:0000256" key="1">
    <source>
        <dbReference type="ARBA" id="ARBA00005059"/>
    </source>
</evidence>
<dbReference type="PROSITE" id="PS00747">
    <property type="entry name" value="GLUTR"/>
    <property type="match status" value="1"/>
</dbReference>
<dbReference type="FunFam" id="3.30.460.30:FF:000001">
    <property type="entry name" value="Glutamyl-tRNA reductase"/>
    <property type="match status" value="1"/>
</dbReference>
<keyword evidence="19" id="KW-1185">Reference proteome</keyword>
<evidence type="ECO:0000256" key="3">
    <source>
        <dbReference type="ARBA" id="ARBA00012970"/>
    </source>
</evidence>
<comment type="catalytic activity">
    <reaction evidence="7 9 14">
        <text>(S)-4-amino-5-oxopentanoate + tRNA(Glu) + NADP(+) = L-glutamyl-tRNA(Glu) + NADPH + H(+)</text>
        <dbReference type="Rhea" id="RHEA:12344"/>
        <dbReference type="Rhea" id="RHEA-COMP:9663"/>
        <dbReference type="Rhea" id="RHEA-COMP:9680"/>
        <dbReference type="ChEBI" id="CHEBI:15378"/>
        <dbReference type="ChEBI" id="CHEBI:57501"/>
        <dbReference type="ChEBI" id="CHEBI:57783"/>
        <dbReference type="ChEBI" id="CHEBI:58349"/>
        <dbReference type="ChEBI" id="CHEBI:78442"/>
        <dbReference type="ChEBI" id="CHEBI:78520"/>
        <dbReference type="EC" id="1.2.1.70"/>
    </reaction>
</comment>
<evidence type="ECO:0000259" key="17">
    <source>
        <dbReference type="Pfam" id="PF05201"/>
    </source>
</evidence>
<dbReference type="InterPro" id="IPR015896">
    <property type="entry name" value="4pyrrol_synth_GluRdtase_dimer"/>
</dbReference>
<dbReference type="Gene3D" id="3.40.50.720">
    <property type="entry name" value="NAD(P)-binding Rossmann-like Domain"/>
    <property type="match status" value="1"/>
</dbReference>
<comment type="subunit">
    <text evidence="9">Homodimer.</text>
</comment>
<dbReference type="PIRSF" id="PIRSF000445">
    <property type="entry name" value="4pyrrol_synth_GluRdtase"/>
    <property type="match status" value="1"/>
</dbReference>
<evidence type="ECO:0000256" key="6">
    <source>
        <dbReference type="ARBA" id="ARBA00023244"/>
    </source>
</evidence>
<dbReference type="Pfam" id="PF00745">
    <property type="entry name" value="GlutR_dimer"/>
    <property type="match status" value="1"/>
</dbReference>
<dbReference type="HAMAP" id="MF_00087">
    <property type="entry name" value="Glu_tRNA_reductase"/>
    <property type="match status" value="1"/>
</dbReference>
<protein>
    <recommendedName>
        <fullName evidence="8 9">Glutamyl-tRNA reductase</fullName>
        <shortName evidence="9">GluTR</shortName>
        <ecNumber evidence="3 9">1.2.1.70</ecNumber>
    </recommendedName>
</protein>
<evidence type="ECO:0000256" key="8">
    <source>
        <dbReference type="ARBA" id="ARBA00068659"/>
    </source>
</evidence>
<dbReference type="SUPFAM" id="SSF69742">
    <property type="entry name" value="Glutamyl tRNA-reductase catalytic, N-terminal domain"/>
    <property type="match status" value="1"/>
</dbReference>
<feature type="binding site" evidence="9 11">
    <location>
        <begin position="115"/>
        <end position="117"/>
    </location>
    <ligand>
        <name>substrate</name>
    </ligand>
</feature>
<dbReference type="InterPro" id="IPR015895">
    <property type="entry name" value="4pyrrol_synth_GluRdtase_N"/>
</dbReference>
<dbReference type="InterPro" id="IPR036343">
    <property type="entry name" value="GluRdtase_N_sf"/>
</dbReference>